<feature type="region of interest" description="Disordered" evidence="13">
    <location>
        <begin position="107"/>
        <end position="169"/>
    </location>
</feature>
<dbReference type="SUPFAM" id="SSF51445">
    <property type="entry name" value="(Trans)glycosidases"/>
    <property type="match status" value="1"/>
</dbReference>
<feature type="compositionally biased region" description="Basic residues" evidence="13">
    <location>
        <begin position="26"/>
        <end position="38"/>
    </location>
</feature>
<keyword evidence="8" id="KW-0624">Polysaccharide degradation</keyword>
<keyword evidence="15" id="KW-1185">Reference proteome</keyword>
<evidence type="ECO:0000256" key="4">
    <source>
        <dbReference type="ARBA" id="ARBA00022801"/>
    </source>
</evidence>
<dbReference type="EMBL" id="CP043504">
    <property type="protein sequence ID" value="QEO10392.1"/>
    <property type="molecule type" value="Genomic_DNA"/>
</dbReference>
<evidence type="ECO:0000256" key="10">
    <source>
        <dbReference type="PIRSR" id="PIRSR617736-2"/>
    </source>
</evidence>
<dbReference type="PROSITE" id="PS00572">
    <property type="entry name" value="GLYCOSYL_HYDROL_F1_1"/>
    <property type="match status" value="1"/>
</dbReference>
<gene>
    <name evidence="14" type="ORF">FLP23_10475</name>
</gene>
<dbReference type="KEGG" id="lyk:FLP23_10475"/>
<comment type="catalytic activity">
    <reaction evidence="1 12">
        <text>Hydrolysis of terminal, non-reducing beta-D-glucosyl residues with release of beta-D-glucose.</text>
        <dbReference type="EC" id="3.2.1.21"/>
    </reaction>
</comment>
<dbReference type="GO" id="GO:0008422">
    <property type="term" value="F:beta-glucosidase activity"/>
    <property type="evidence" value="ECO:0007669"/>
    <property type="project" value="UniProtKB-EC"/>
</dbReference>
<feature type="binding site" evidence="10">
    <location>
        <position position="188"/>
    </location>
    <ligand>
        <name>substrate</name>
    </ligand>
</feature>
<dbReference type="PANTHER" id="PTHR10353">
    <property type="entry name" value="GLYCOSYL HYDROLASE"/>
    <property type="match status" value="1"/>
</dbReference>
<evidence type="ECO:0000313" key="14">
    <source>
        <dbReference type="EMBL" id="QEO10392.1"/>
    </source>
</evidence>
<keyword evidence="4 12" id="KW-0378">Hydrolase</keyword>
<evidence type="ECO:0000256" key="6">
    <source>
        <dbReference type="ARBA" id="ARBA00023277"/>
    </source>
</evidence>
<dbReference type="InterPro" id="IPR018120">
    <property type="entry name" value="Glyco_hydro_1_AS"/>
</dbReference>
<evidence type="ECO:0000256" key="3">
    <source>
        <dbReference type="ARBA" id="ARBA00012744"/>
    </source>
</evidence>
<feature type="binding site" evidence="10">
    <location>
        <position position="332"/>
    </location>
    <ligand>
        <name>substrate</name>
    </ligand>
</feature>
<feature type="compositionally biased region" description="Basic residues" evidence="13">
    <location>
        <begin position="107"/>
        <end position="122"/>
    </location>
</feature>
<dbReference type="FunFam" id="3.20.20.80:FF:000004">
    <property type="entry name" value="Beta-glucosidase 6-phospho-beta-glucosidase"/>
    <property type="match status" value="1"/>
</dbReference>
<evidence type="ECO:0000256" key="1">
    <source>
        <dbReference type="ARBA" id="ARBA00000448"/>
    </source>
</evidence>
<reference evidence="14 15" key="1">
    <citation type="submission" date="2019-09" db="EMBL/GenBank/DDBJ databases">
        <title>Genome sequencing of strain KACC 19322.</title>
        <authorList>
            <person name="Heo J."/>
            <person name="Kim S.-J."/>
            <person name="Kim J.-S."/>
            <person name="Hong S.-B."/>
            <person name="Kwon S.-W."/>
        </authorList>
    </citation>
    <scope>NUCLEOTIDE SEQUENCE [LARGE SCALE GENOMIC DNA]</scope>
    <source>
        <strain evidence="14 15">KACC 19322</strain>
    </source>
</reference>
<organism evidence="14 15">
    <name type="scientific">Protaetiibacter larvae</name>
    <dbReference type="NCBI Taxonomy" id="2592654"/>
    <lineage>
        <taxon>Bacteria</taxon>
        <taxon>Bacillati</taxon>
        <taxon>Actinomycetota</taxon>
        <taxon>Actinomycetes</taxon>
        <taxon>Micrococcales</taxon>
        <taxon>Microbacteriaceae</taxon>
        <taxon>Protaetiibacter</taxon>
    </lineage>
</organism>
<feature type="compositionally biased region" description="Basic and acidic residues" evidence="13">
    <location>
        <begin position="39"/>
        <end position="49"/>
    </location>
</feature>
<feature type="compositionally biased region" description="Basic residues" evidence="13">
    <location>
        <begin position="148"/>
        <end position="166"/>
    </location>
</feature>
<dbReference type="NCBIfam" id="TIGR03356">
    <property type="entry name" value="BGL"/>
    <property type="match status" value="1"/>
</dbReference>
<feature type="active site" description="Nucleophile" evidence="9 11">
    <location>
        <position position="542"/>
    </location>
</feature>
<sequence>MGVGRTGAARPDDVAAQPRLRAGGARQRRAALAHHRRRDAAEPHGDHRLELRRHRDRGDPHPDDARLRGRDAHHALELGHDPVLGAEPERLPGPLVVVPARRPVHRARRNGARARQLRHRRVREPAPAQCGQACPRAAQEGLHADRRDRRRHHGIRRDRDGCRRRRGGEGVSALPSGFLFGAATAAFQIEGAAHEGGRTDSVWDAFCRVPGAVIAGDDGEVACDHYHRYRDDVATMKELGLGAYRFSTAWPRIRPGHGPVNPEGIGFYDRLVDELLGAGIEPWLTLYHWDLPQELEERGGWASRDTAFRFAEYAVDVHAALGDRVTRWTTLNEPWCAAFLGYAAGAHAPGRQEPAAAVAAGHHLLLGHGLVVEALRAADPTLSLGITLNLTVVDPVDAGDPGDLDAVRRIDGQINRFFLDPLLRGEYPADVREDLAAVWAEGLVQEGDLATISTPIDFLGVNYYHGEAVSLQPAAPREALEAPTDRPTSTPFPAADGIFFHSRELPRTAMDWEVQPEGLTRLLTRLHEEYTAPRGTALYVTENGAAYDDEVAPDGSVQDADRVAFLEAHLAAVADAVEAGVDVRGYFYWSLLDNFEWAWGYAKRFGIVRVDYATQERTIKASGRRYAELIESVRSGLAAKR</sequence>
<keyword evidence="7 12" id="KW-0326">Glycosidase</keyword>
<feature type="compositionally biased region" description="Low complexity" evidence="13">
    <location>
        <begin position="15"/>
        <end position="25"/>
    </location>
</feature>
<evidence type="ECO:0000256" key="9">
    <source>
        <dbReference type="PIRSR" id="PIRSR617736-1"/>
    </source>
</evidence>
<dbReference type="InterPro" id="IPR017736">
    <property type="entry name" value="Glyco_hydro_1_beta-glucosidase"/>
</dbReference>
<dbReference type="Gene3D" id="3.20.20.80">
    <property type="entry name" value="Glycosidases"/>
    <property type="match status" value="1"/>
</dbReference>
<feature type="binding site" evidence="10">
    <location>
        <position position="288"/>
    </location>
    <ligand>
        <name>substrate</name>
    </ligand>
</feature>
<dbReference type="GO" id="GO:0030245">
    <property type="term" value="P:cellulose catabolic process"/>
    <property type="evidence" value="ECO:0007669"/>
    <property type="project" value="UniProtKB-KW"/>
</dbReference>
<name>A0A5C1YC38_9MICO</name>
<dbReference type="InterPro" id="IPR001360">
    <property type="entry name" value="Glyco_hydro_1"/>
</dbReference>
<evidence type="ECO:0000313" key="15">
    <source>
        <dbReference type="Proteomes" id="UP000322159"/>
    </source>
</evidence>
<proteinExistence type="inferred from homology"/>
<dbReference type="GO" id="GO:0005829">
    <property type="term" value="C:cytosol"/>
    <property type="evidence" value="ECO:0007669"/>
    <property type="project" value="TreeGrafter"/>
</dbReference>
<accession>A0A5C1YC38</accession>
<dbReference type="AlphaFoldDB" id="A0A5C1YC38"/>
<feature type="binding site" evidence="10">
    <location>
        <position position="589"/>
    </location>
    <ligand>
        <name>substrate</name>
    </ligand>
</feature>
<dbReference type="InterPro" id="IPR017853">
    <property type="entry name" value="GH"/>
</dbReference>
<dbReference type="PANTHER" id="PTHR10353:SF36">
    <property type="entry name" value="LP05116P"/>
    <property type="match status" value="1"/>
</dbReference>
<evidence type="ECO:0000256" key="2">
    <source>
        <dbReference type="ARBA" id="ARBA00010838"/>
    </source>
</evidence>
<feature type="compositionally biased region" description="Basic and acidic residues" evidence="13">
    <location>
        <begin position="56"/>
        <end position="67"/>
    </location>
</feature>
<dbReference type="InterPro" id="IPR033132">
    <property type="entry name" value="GH_1_N_CS"/>
</dbReference>
<dbReference type="OrthoDB" id="9765195at2"/>
<dbReference type="PROSITE" id="PS00653">
    <property type="entry name" value="GLYCOSYL_HYDROL_F1_2"/>
    <property type="match status" value="1"/>
</dbReference>
<feature type="binding site" evidence="10">
    <location>
        <position position="464"/>
    </location>
    <ligand>
        <name>substrate</name>
    </ligand>
</feature>
<dbReference type="Pfam" id="PF00232">
    <property type="entry name" value="Glyco_hydro_1"/>
    <property type="match status" value="1"/>
</dbReference>
<evidence type="ECO:0000256" key="8">
    <source>
        <dbReference type="ARBA" id="ARBA00023326"/>
    </source>
</evidence>
<keyword evidence="6" id="KW-0119">Carbohydrate metabolism</keyword>
<evidence type="ECO:0000256" key="13">
    <source>
        <dbReference type="SAM" id="MobiDB-lite"/>
    </source>
</evidence>
<feature type="binding site" evidence="10">
    <location>
        <begin position="596"/>
        <end position="597"/>
    </location>
    <ligand>
        <name>substrate</name>
    </ligand>
</feature>
<evidence type="ECO:0000256" key="5">
    <source>
        <dbReference type="ARBA" id="ARBA00023001"/>
    </source>
</evidence>
<dbReference type="EC" id="3.2.1.21" evidence="3 12"/>
<dbReference type="Proteomes" id="UP000322159">
    <property type="component" value="Chromosome"/>
</dbReference>
<dbReference type="PRINTS" id="PR00131">
    <property type="entry name" value="GLHYDRLASE1"/>
</dbReference>
<feature type="region of interest" description="Disordered" evidence="13">
    <location>
        <begin position="1"/>
        <end position="67"/>
    </location>
</feature>
<protein>
    <recommendedName>
        <fullName evidence="3 12">Beta-glucosidase</fullName>
        <ecNumber evidence="3 12">3.2.1.21</ecNumber>
    </recommendedName>
</protein>
<keyword evidence="5" id="KW-0136">Cellulose degradation</keyword>
<feature type="active site" description="Proton donor" evidence="9">
    <location>
        <position position="333"/>
    </location>
</feature>
<comment type="similarity">
    <text evidence="2 12">Belongs to the glycosyl hydrolase 1 family.</text>
</comment>
<evidence type="ECO:0000256" key="7">
    <source>
        <dbReference type="ARBA" id="ARBA00023295"/>
    </source>
</evidence>
<evidence type="ECO:0000256" key="12">
    <source>
        <dbReference type="RuleBase" id="RU361175"/>
    </source>
</evidence>
<evidence type="ECO:0000256" key="11">
    <source>
        <dbReference type="PROSITE-ProRule" id="PRU10055"/>
    </source>
</evidence>